<evidence type="ECO:0000313" key="9">
    <source>
        <dbReference type="Proteomes" id="UP000248790"/>
    </source>
</evidence>
<dbReference type="Gene3D" id="1.10.10.10">
    <property type="entry name" value="Winged helix-like DNA-binding domain superfamily/Winged helix DNA-binding domain"/>
    <property type="match status" value="1"/>
</dbReference>
<organism evidence="8 9">
    <name type="scientific">Larkinella arboricola</name>
    <dbReference type="NCBI Taxonomy" id="643671"/>
    <lineage>
        <taxon>Bacteria</taxon>
        <taxon>Pseudomonadati</taxon>
        <taxon>Bacteroidota</taxon>
        <taxon>Cytophagia</taxon>
        <taxon>Cytophagales</taxon>
        <taxon>Spirosomataceae</taxon>
        <taxon>Larkinella</taxon>
    </lineage>
</organism>
<gene>
    <name evidence="8" type="ORF">LX87_04554</name>
</gene>
<dbReference type="NCBIfam" id="TIGR02985">
    <property type="entry name" value="Sig70_bacteroi1"/>
    <property type="match status" value="1"/>
</dbReference>
<dbReference type="PANTHER" id="PTHR43133">
    <property type="entry name" value="RNA POLYMERASE ECF-TYPE SIGMA FACTO"/>
    <property type="match status" value="1"/>
</dbReference>
<evidence type="ECO:0000256" key="1">
    <source>
        <dbReference type="ARBA" id="ARBA00010641"/>
    </source>
</evidence>
<reference evidence="8 9" key="1">
    <citation type="submission" date="2018-06" db="EMBL/GenBank/DDBJ databases">
        <title>Genomic Encyclopedia of Archaeal and Bacterial Type Strains, Phase II (KMG-II): from individual species to whole genera.</title>
        <authorList>
            <person name="Goeker M."/>
        </authorList>
    </citation>
    <scope>NUCLEOTIDE SEQUENCE [LARGE SCALE GENOMIC DNA]</scope>
    <source>
        <strain evidence="8 9">DSM 21851</strain>
    </source>
</reference>
<dbReference type="InterPro" id="IPR013324">
    <property type="entry name" value="RNA_pol_sigma_r3/r4-like"/>
</dbReference>
<dbReference type="InterPro" id="IPR039425">
    <property type="entry name" value="RNA_pol_sigma-70-like"/>
</dbReference>
<dbReference type="AlphaFoldDB" id="A0A327WQC7"/>
<dbReference type="GO" id="GO:0003677">
    <property type="term" value="F:DNA binding"/>
    <property type="evidence" value="ECO:0007669"/>
    <property type="project" value="InterPro"/>
</dbReference>
<dbReference type="EMBL" id="QLMC01000006">
    <property type="protein sequence ID" value="RAJ93042.1"/>
    <property type="molecule type" value="Genomic_DNA"/>
</dbReference>
<sequence>MGEVRRLLPDTNNNEGNPFSFGDQAPADFQRPPTLVDAERLIHRAFGQNPETGIALLFQHYYQPLCSHVVRFVSSKEIAEDIVSDIFYEFHAGQIYLTVTTSYRAFLFTAVRNRAFDYVRAEMKRTSLEQVQGLSFPSEQQPDSVTQYEELYHDVEKAIDAMPLKQRTVYVMHRFEGRKYGEIATELNLSLRTVEVHMYRAIHHVRAFLKDKWLILLISFCQYT</sequence>
<dbReference type="Pfam" id="PF04542">
    <property type="entry name" value="Sigma70_r2"/>
    <property type="match status" value="1"/>
</dbReference>
<dbReference type="InterPro" id="IPR007627">
    <property type="entry name" value="RNA_pol_sigma70_r2"/>
</dbReference>
<dbReference type="Gene3D" id="1.10.1740.10">
    <property type="match status" value="1"/>
</dbReference>
<dbReference type="InterPro" id="IPR013325">
    <property type="entry name" value="RNA_pol_sigma_r2"/>
</dbReference>
<keyword evidence="4" id="KW-0804">Transcription</keyword>
<name>A0A327WQC7_LARAB</name>
<proteinExistence type="inferred from homology"/>
<dbReference type="NCBIfam" id="TIGR02937">
    <property type="entry name" value="sigma70-ECF"/>
    <property type="match status" value="1"/>
</dbReference>
<dbReference type="CDD" id="cd06171">
    <property type="entry name" value="Sigma70_r4"/>
    <property type="match status" value="1"/>
</dbReference>
<dbReference type="RefSeq" id="WP_111630580.1">
    <property type="nucleotide sequence ID" value="NZ_QLMC01000006.1"/>
</dbReference>
<evidence type="ECO:0000256" key="2">
    <source>
        <dbReference type="ARBA" id="ARBA00023015"/>
    </source>
</evidence>
<keyword evidence="3" id="KW-0731">Sigma factor</keyword>
<keyword evidence="2" id="KW-0805">Transcription regulation</keyword>
<dbReference type="InterPro" id="IPR014327">
    <property type="entry name" value="RNA_pol_sigma70_bacteroid"/>
</dbReference>
<dbReference type="GO" id="GO:0006352">
    <property type="term" value="P:DNA-templated transcription initiation"/>
    <property type="evidence" value="ECO:0007669"/>
    <property type="project" value="InterPro"/>
</dbReference>
<comment type="caution">
    <text evidence="8">The sequence shown here is derived from an EMBL/GenBank/DDBJ whole genome shotgun (WGS) entry which is preliminary data.</text>
</comment>
<dbReference type="SUPFAM" id="SSF88659">
    <property type="entry name" value="Sigma3 and sigma4 domains of RNA polymerase sigma factors"/>
    <property type="match status" value="1"/>
</dbReference>
<dbReference type="InterPro" id="IPR014284">
    <property type="entry name" value="RNA_pol_sigma-70_dom"/>
</dbReference>
<evidence type="ECO:0000313" key="8">
    <source>
        <dbReference type="EMBL" id="RAJ93042.1"/>
    </source>
</evidence>
<protein>
    <submittedName>
        <fullName evidence="8">RNA polymerase sigma-70 factor (ECF subfamily)</fullName>
    </submittedName>
</protein>
<comment type="similarity">
    <text evidence="1">Belongs to the sigma-70 factor family. ECF subfamily.</text>
</comment>
<dbReference type="SUPFAM" id="SSF88946">
    <property type="entry name" value="Sigma2 domain of RNA polymerase sigma factors"/>
    <property type="match status" value="1"/>
</dbReference>
<dbReference type="InterPro" id="IPR013249">
    <property type="entry name" value="RNA_pol_sigma70_r4_t2"/>
</dbReference>
<keyword evidence="9" id="KW-1185">Reference proteome</keyword>
<dbReference type="InterPro" id="IPR036388">
    <property type="entry name" value="WH-like_DNA-bd_sf"/>
</dbReference>
<dbReference type="OrthoDB" id="1524077at2"/>
<feature type="domain" description="RNA polymerase sigma-70 region 2" evidence="6">
    <location>
        <begin position="57"/>
        <end position="123"/>
    </location>
</feature>
<evidence type="ECO:0000256" key="3">
    <source>
        <dbReference type="ARBA" id="ARBA00023082"/>
    </source>
</evidence>
<dbReference type="GO" id="GO:0016987">
    <property type="term" value="F:sigma factor activity"/>
    <property type="evidence" value="ECO:0007669"/>
    <property type="project" value="UniProtKB-KW"/>
</dbReference>
<dbReference type="PANTHER" id="PTHR43133:SF46">
    <property type="entry name" value="RNA POLYMERASE SIGMA-70 FACTOR ECF SUBFAMILY"/>
    <property type="match status" value="1"/>
</dbReference>
<dbReference type="Pfam" id="PF08281">
    <property type="entry name" value="Sigma70_r4_2"/>
    <property type="match status" value="1"/>
</dbReference>
<evidence type="ECO:0000256" key="4">
    <source>
        <dbReference type="ARBA" id="ARBA00023163"/>
    </source>
</evidence>
<evidence type="ECO:0000259" key="7">
    <source>
        <dbReference type="Pfam" id="PF08281"/>
    </source>
</evidence>
<accession>A0A327WQC7</accession>
<dbReference type="Proteomes" id="UP000248790">
    <property type="component" value="Unassembled WGS sequence"/>
</dbReference>
<feature type="region of interest" description="Disordered" evidence="5">
    <location>
        <begin position="1"/>
        <end position="26"/>
    </location>
</feature>
<evidence type="ECO:0000256" key="5">
    <source>
        <dbReference type="SAM" id="MobiDB-lite"/>
    </source>
</evidence>
<evidence type="ECO:0000259" key="6">
    <source>
        <dbReference type="Pfam" id="PF04542"/>
    </source>
</evidence>
<feature type="domain" description="RNA polymerase sigma factor 70 region 4 type 2" evidence="7">
    <location>
        <begin position="154"/>
        <end position="202"/>
    </location>
</feature>